<accession>A0A2U3KV66</accession>
<name>A0A2U3KV66_9BACT</name>
<evidence type="ECO:0000313" key="1">
    <source>
        <dbReference type="EMBL" id="SPF43556.1"/>
    </source>
</evidence>
<proteinExistence type="predicted"/>
<gene>
    <name evidence="1" type="ORF">SBA1_50008</name>
</gene>
<dbReference type="OrthoDB" id="5914937at2"/>
<dbReference type="EMBL" id="OMOD01000144">
    <property type="protein sequence ID" value="SPF43556.1"/>
    <property type="molecule type" value="Genomic_DNA"/>
</dbReference>
<dbReference type="Proteomes" id="UP000238701">
    <property type="component" value="Unassembled WGS sequence"/>
</dbReference>
<evidence type="ECO:0008006" key="3">
    <source>
        <dbReference type="Google" id="ProtNLM"/>
    </source>
</evidence>
<organism evidence="1 2">
    <name type="scientific">Candidatus Sulfotelmatobacter kueseliae</name>
    <dbReference type="NCBI Taxonomy" id="2042962"/>
    <lineage>
        <taxon>Bacteria</taxon>
        <taxon>Pseudomonadati</taxon>
        <taxon>Acidobacteriota</taxon>
        <taxon>Terriglobia</taxon>
        <taxon>Terriglobales</taxon>
        <taxon>Candidatus Korobacteraceae</taxon>
        <taxon>Candidatus Sulfotelmatobacter</taxon>
    </lineage>
</organism>
<reference evidence="2" key="1">
    <citation type="submission" date="2018-02" db="EMBL/GenBank/DDBJ databases">
        <authorList>
            <person name="Hausmann B."/>
        </authorList>
    </citation>
    <scope>NUCLEOTIDE SEQUENCE [LARGE SCALE GENOMIC DNA]</scope>
    <source>
        <strain evidence="2">Peat soil MAG SbA1</strain>
    </source>
</reference>
<sequence>MIERVGYRGWENCWKFSNASVELIVLADVGPRVIWYGLRGGENQFHEVEEDTGRTGSAEFRLYGGHRLWASPEVKRTYFPDNAPVMVSRQGRAVRFTAPREDAPPGTKLQKEMEIELAAEGTEVRVTHRITNHDGEPTELAVWAPTMMRAGGRAVLPLPARHAMDTDHYLPVGVFGIWSYTDFADTRWKLGTEFVQLVQAKHPTGRFREQMNGIFNPAGWGTHFRRGTLFVKRASVVAGARYPDEGCNFELFTNPEFLEVETLGPLVELKPGATAEHVERWWLFGDVPAGEGDTWVREAVLPCVERTGK</sequence>
<evidence type="ECO:0000313" key="2">
    <source>
        <dbReference type="Proteomes" id="UP000238701"/>
    </source>
</evidence>
<dbReference type="AlphaFoldDB" id="A0A2U3KV66"/>
<protein>
    <recommendedName>
        <fullName evidence="3">DUF4380 domain-containing protein</fullName>
    </recommendedName>
</protein>